<dbReference type="FunFam" id="3.40.50.300:FF:000398">
    <property type="entry name" value="Type IV pilus assembly ATPase PilB"/>
    <property type="match status" value="1"/>
</dbReference>
<dbReference type="InterPro" id="IPR007831">
    <property type="entry name" value="T2SS_GspE_N"/>
</dbReference>
<dbReference type="PATRIC" id="fig|1618392.3.peg.712"/>
<evidence type="ECO:0000313" key="6">
    <source>
        <dbReference type="EMBL" id="KKT48850.1"/>
    </source>
</evidence>
<dbReference type="Gene3D" id="3.40.50.300">
    <property type="entry name" value="P-loop containing nucleotide triphosphate hydrolases"/>
    <property type="match status" value="1"/>
</dbReference>
<dbReference type="InterPro" id="IPR027417">
    <property type="entry name" value="P-loop_NTPase"/>
</dbReference>
<evidence type="ECO:0000256" key="2">
    <source>
        <dbReference type="ARBA" id="ARBA00022741"/>
    </source>
</evidence>
<dbReference type="Gene3D" id="3.30.450.90">
    <property type="match status" value="1"/>
</dbReference>
<evidence type="ECO:0000256" key="1">
    <source>
        <dbReference type="ARBA" id="ARBA00006611"/>
    </source>
</evidence>
<feature type="domain" description="Bacterial type II secretion system protein E" evidence="4">
    <location>
        <begin position="184"/>
        <end position="582"/>
    </location>
</feature>
<feature type="domain" description="Type II secretion system protein GspE N-terminal" evidence="5">
    <location>
        <begin position="60"/>
        <end position="148"/>
    </location>
</feature>
<dbReference type="PANTHER" id="PTHR30258:SF2">
    <property type="entry name" value="COMG OPERON PROTEIN 1"/>
    <property type="match status" value="1"/>
</dbReference>
<accession>A0A0G1HPJ6</accession>
<comment type="caution">
    <text evidence="6">The sequence shown here is derived from an EMBL/GenBank/DDBJ whole genome shotgun (WGS) entry which is preliminary data.</text>
</comment>
<comment type="similarity">
    <text evidence="1">Belongs to the GSP E family.</text>
</comment>
<evidence type="ECO:0000259" key="4">
    <source>
        <dbReference type="Pfam" id="PF00437"/>
    </source>
</evidence>
<gene>
    <name evidence="6" type="ORF">UW41_C0017G0013</name>
</gene>
<protein>
    <submittedName>
        <fullName evidence="6">Type II secretion system protein E (GspE)</fullName>
    </submittedName>
</protein>
<keyword evidence="3" id="KW-0067">ATP-binding</keyword>
<dbReference type="InterPro" id="IPR001482">
    <property type="entry name" value="T2SS/T4SS_dom"/>
</dbReference>
<dbReference type="AlphaFoldDB" id="A0A0G1HPJ6"/>
<evidence type="ECO:0000313" key="7">
    <source>
        <dbReference type="Proteomes" id="UP000034172"/>
    </source>
</evidence>
<dbReference type="EMBL" id="LCIE01000017">
    <property type="protein sequence ID" value="KKT48850.1"/>
    <property type="molecule type" value="Genomic_DNA"/>
</dbReference>
<dbReference type="GO" id="GO:0005886">
    <property type="term" value="C:plasma membrane"/>
    <property type="evidence" value="ECO:0007669"/>
    <property type="project" value="TreeGrafter"/>
</dbReference>
<keyword evidence="2" id="KW-0547">Nucleotide-binding</keyword>
<proteinExistence type="inferred from homology"/>
<reference evidence="6 7" key="1">
    <citation type="journal article" date="2015" name="Nature">
        <title>rRNA introns, odd ribosomes, and small enigmatic genomes across a large radiation of phyla.</title>
        <authorList>
            <person name="Brown C.T."/>
            <person name="Hug L.A."/>
            <person name="Thomas B.C."/>
            <person name="Sharon I."/>
            <person name="Castelle C.J."/>
            <person name="Singh A."/>
            <person name="Wilkins M.J."/>
            <person name="Williams K.H."/>
            <person name="Banfield J.F."/>
        </authorList>
    </citation>
    <scope>NUCLEOTIDE SEQUENCE [LARGE SCALE GENOMIC DNA]</scope>
</reference>
<dbReference type="STRING" id="1618392.UW41_C0017G0013"/>
<dbReference type="InterPro" id="IPR037257">
    <property type="entry name" value="T2SS_E_N_sf"/>
</dbReference>
<dbReference type="PANTHER" id="PTHR30258">
    <property type="entry name" value="TYPE II SECRETION SYSTEM PROTEIN GSPE-RELATED"/>
    <property type="match status" value="1"/>
</dbReference>
<organism evidence="6 7">
    <name type="scientific">Candidatus Collierbacteria bacterium GW2011_GWC2_44_18</name>
    <dbReference type="NCBI Taxonomy" id="1618392"/>
    <lineage>
        <taxon>Bacteria</taxon>
        <taxon>Candidatus Collieribacteriota</taxon>
    </lineage>
</organism>
<dbReference type="Pfam" id="PF05157">
    <property type="entry name" value="MshEN"/>
    <property type="match status" value="1"/>
</dbReference>
<dbReference type="CDD" id="cd01129">
    <property type="entry name" value="PulE-GspE-like"/>
    <property type="match status" value="1"/>
</dbReference>
<dbReference type="SUPFAM" id="SSF52540">
    <property type="entry name" value="P-loop containing nucleoside triphosphate hydrolases"/>
    <property type="match status" value="1"/>
</dbReference>
<dbReference type="GO" id="GO:0005524">
    <property type="term" value="F:ATP binding"/>
    <property type="evidence" value="ECO:0007669"/>
    <property type="project" value="UniProtKB-KW"/>
</dbReference>
<dbReference type="Gene3D" id="3.30.300.160">
    <property type="entry name" value="Type II secretion system, protein E, N-terminal domain"/>
    <property type="match status" value="1"/>
</dbReference>
<dbReference type="Pfam" id="PF00437">
    <property type="entry name" value="T2SSE"/>
    <property type="match status" value="1"/>
</dbReference>
<dbReference type="Proteomes" id="UP000034172">
    <property type="component" value="Unassembled WGS sequence"/>
</dbReference>
<sequence length="586" mass="65027">MDYQEKALLDFLISSGRLAADKAESLRVEALTMGKNLADLLMERRIINEEDLSQARAKALNIPYFSENKVSISPELLSLVSVDLAKNYQVVPFDLDKHAGTLSMVMVKPEELSTVDFFQKRTGYKIKSYLTSKENFENLINNVYSQSLSGEISGVLSRGKEQAEETGIRLVTADTISQIIKEPKIVEIVRKILKHAIRLRASDVHIEPQENITRVRYRIDGILEEKLSLDKDYHAALVSRIKILSGMKIDEKRIPQDGRFNFSSEYGEVDLRISSLPTVNGEKIVMRLLKKSEKVPTLSELGIRAKALATLEEAIHIPHGIILSTGPTGSGKTTTLYSLLTMINSPKVNIVTLEDPVEYQMNGVNQVQVNPQAGLTFASGLRSFLRQDPNIIMVGEIRDEETTQLAIQASLTGHLVFSTVHTNSSSGALPRLLDMGAEPFLLASSMTAAIGQRVLRKICDNCKQAYAPEQSVIDDIQQVLGKMLDGWLKSSSDKNVQANKNNVPFMLYKGSGCEKCGDSGYYGRIGIYEVLRVSEKIARSILERADAATIEKQAMDDGMIIMKQDGYLKVLEGITTLEEVIRVAQV</sequence>
<name>A0A0G1HPJ6_9BACT</name>
<dbReference type="SUPFAM" id="SSF160246">
    <property type="entry name" value="EspE N-terminal domain-like"/>
    <property type="match status" value="1"/>
</dbReference>
<evidence type="ECO:0000256" key="3">
    <source>
        <dbReference type="ARBA" id="ARBA00022840"/>
    </source>
</evidence>
<evidence type="ECO:0000259" key="5">
    <source>
        <dbReference type="Pfam" id="PF05157"/>
    </source>
</evidence>
<dbReference type="GO" id="GO:0016887">
    <property type="term" value="F:ATP hydrolysis activity"/>
    <property type="evidence" value="ECO:0007669"/>
    <property type="project" value="TreeGrafter"/>
</dbReference>